<dbReference type="Pfam" id="PF00072">
    <property type="entry name" value="Response_reg"/>
    <property type="match status" value="1"/>
</dbReference>
<sequence length="549" mass="61393">MPREPLPHEQKPTVHVLVVEDERIVARDITACLEGLGYFVAGTATSGEEAIAKARDLRPDIVLMDIRLEGEMDGVEAAQQIWNELQIPVIYATGYSDRATVDRATDSELFGYILKPIKERDLYIAIKNALQRQQQQTTLMEQQRWVSLILKAIGDGVIVTDAHGQVRYLNLVAESLTGWKLEEAVNQPLLQVFQLVNEQTPHIPLENPVSEVLRTGRTVYLVNPVLLITKDGRQIPIADSAAPLKDDSGNITGVVVVFRDVTERELVQERAIALQRTQLLESQMSELQRLSQLKDDFLSTVSHELRSPLANIKMSIHMLEMSLDRQRLSPQGAEGDSSSDRITRYLKILRNECDQELNLVNDLLEIQRLEANATLFDWTPIILSEWIPQIIEAYEGRAEQQQIQIRVILSENLPPLISDRTILTSAFSELLNNACKYTPPRGVITISAQLDTQLGSAGTLQWVVSNTGVEILPDELPHIFDKFYRAPSLANIVSRSEEHRHQKGTGLGLALVQKQIVCLGGTIAAQSDSGEVRFLVDLPLTPVSHSGWQ</sequence>
<evidence type="ECO:0000256" key="4">
    <source>
        <dbReference type="ARBA" id="ARBA00022777"/>
    </source>
</evidence>
<dbReference type="Gene3D" id="3.40.50.2300">
    <property type="match status" value="1"/>
</dbReference>
<evidence type="ECO:0000259" key="9">
    <source>
        <dbReference type="PROSITE" id="PS50113"/>
    </source>
</evidence>
<dbReference type="GO" id="GO:0005886">
    <property type="term" value="C:plasma membrane"/>
    <property type="evidence" value="ECO:0007669"/>
    <property type="project" value="TreeGrafter"/>
</dbReference>
<dbReference type="SUPFAM" id="SSF52172">
    <property type="entry name" value="CheY-like"/>
    <property type="match status" value="1"/>
</dbReference>
<dbReference type="SMART" id="SM00448">
    <property type="entry name" value="REC"/>
    <property type="match status" value="1"/>
</dbReference>
<dbReference type="InterPro" id="IPR001610">
    <property type="entry name" value="PAC"/>
</dbReference>
<protein>
    <recommendedName>
        <fullName evidence="2">histidine kinase</fullName>
        <ecNumber evidence="2">2.7.13.3</ecNumber>
    </recommendedName>
</protein>
<keyword evidence="3" id="KW-0808">Transferase</keyword>
<gene>
    <name evidence="10" type="ORF">KME15_10240</name>
</gene>
<dbReference type="EC" id="2.7.13.3" evidence="2"/>
<comment type="caution">
    <text evidence="10">The sequence shown here is derived from an EMBL/GenBank/DDBJ whole genome shotgun (WGS) entry which is preliminary data.</text>
</comment>
<evidence type="ECO:0000256" key="2">
    <source>
        <dbReference type="ARBA" id="ARBA00012438"/>
    </source>
</evidence>
<dbReference type="InterPro" id="IPR003594">
    <property type="entry name" value="HATPase_dom"/>
</dbReference>
<reference evidence="10" key="2">
    <citation type="journal article" date="2022" name="Microbiol. Resour. Announc.">
        <title>Metagenome Sequencing to Explore Phylogenomics of Terrestrial Cyanobacteria.</title>
        <authorList>
            <person name="Ward R.D."/>
            <person name="Stajich J.E."/>
            <person name="Johansen J.R."/>
            <person name="Huntemann M."/>
            <person name="Clum A."/>
            <person name="Foster B."/>
            <person name="Foster B."/>
            <person name="Roux S."/>
            <person name="Palaniappan K."/>
            <person name="Varghese N."/>
            <person name="Mukherjee S."/>
            <person name="Reddy T.B.K."/>
            <person name="Daum C."/>
            <person name="Copeland A."/>
            <person name="Chen I.A."/>
            <person name="Ivanova N.N."/>
            <person name="Kyrpides N.C."/>
            <person name="Shapiro N."/>
            <person name="Eloe-Fadrosh E.A."/>
            <person name="Pietrasiak N."/>
        </authorList>
    </citation>
    <scope>NUCLEOTIDE SEQUENCE</scope>
    <source>
        <strain evidence="10">UHER 2000/2452</strain>
    </source>
</reference>
<comment type="catalytic activity">
    <reaction evidence="1">
        <text>ATP + protein L-histidine = ADP + protein N-phospho-L-histidine.</text>
        <dbReference type="EC" id="2.7.13.3"/>
    </reaction>
</comment>
<dbReference type="InterPro" id="IPR035965">
    <property type="entry name" value="PAS-like_dom_sf"/>
</dbReference>
<dbReference type="PANTHER" id="PTHR43047:SF72">
    <property type="entry name" value="OSMOSENSING HISTIDINE PROTEIN KINASE SLN1"/>
    <property type="match status" value="1"/>
</dbReference>
<dbReference type="EMBL" id="JAHHHD010000009">
    <property type="protein sequence ID" value="MBW4659044.1"/>
    <property type="molecule type" value="Genomic_DNA"/>
</dbReference>
<dbReference type="NCBIfam" id="TIGR00229">
    <property type="entry name" value="sensory_box"/>
    <property type="match status" value="1"/>
</dbReference>
<accession>A0A951UMR7</accession>
<feature type="modified residue" description="4-aspartylphosphate" evidence="5">
    <location>
        <position position="65"/>
    </location>
</feature>
<dbReference type="InterPro" id="IPR000014">
    <property type="entry name" value="PAS"/>
</dbReference>
<dbReference type="SMART" id="SM00388">
    <property type="entry name" value="HisKA"/>
    <property type="match status" value="1"/>
</dbReference>
<dbReference type="InterPro" id="IPR001789">
    <property type="entry name" value="Sig_transdc_resp-reg_receiver"/>
</dbReference>
<dbReference type="CDD" id="cd00075">
    <property type="entry name" value="HATPase"/>
    <property type="match status" value="1"/>
</dbReference>
<dbReference type="GO" id="GO:0000155">
    <property type="term" value="F:phosphorelay sensor kinase activity"/>
    <property type="evidence" value="ECO:0007669"/>
    <property type="project" value="InterPro"/>
</dbReference>
<feature type="domain" description="Histidine kinase" evidence="6">
    <location>
        <begin position="300"/>
        <end position="542"/>
    </location>
</feature>
<dbReference type="InterPro" id="IPR003661">
    <property type="entry name" value="HisK_dim/P_dom"/>
</dbReference>
<dbReference type="InterPro" id="IPR011006">
    <property type="entry name" value="CheY-like_superfamily"/>
</dbReference>
<dbReference type="Pfam" id="PF02518">
    <property type="entry name" value="HATPase_c"/>
    <property type="match status" value="1"/>
</dbReference>
<dbReference type="SUPFAM" id="SSF47384">
    <property type="entry name" value="Homodimeric domain of signal transducing histidine kinase"/>
    <property type="match status" value="1"/>
</dbReference>
<keyword evidence="5" id="KW-0597">Phosphoprotein</keyword>
<dbReference type="CDD" id="cd00082">
    <property type="entry name" value="HisKA"/>
    <property type="match status" value="1"/>
</dbReference>
<dbReference type="InterPro" id="IPR036097">
    <property type="entry name" value="HisK_dim/P_sf"/>
</dbReference>
<dbReference type="GO" id="GO:0009927">
    <property type="term" value="F:histidine phosphotransfer kinase activity"/>
    <property type="evidence" value="ECO:0007669"/>
    <property type="project" value="TreeGrafter"/>
</dbReference>
<dbReference type="Proteomes" id="UP000757435">
    <property type="component" value="Unassembled WGS sequence"/>
</dbReference>
<evidence type="ECO:0000313" key="10">
    <source>
        <dbReference type="EMBL" id="MBW4659044.1"/>
    </source>
</evidence>
<name>A0A951UMR7_9CYAN</name>
<dbReference type="Gene3D" id="3.30.450.20">
    <property type="entry name" value="PAS domain"/>
    <property type="match status" value="1"/>
</dbReference>
<dbReference type="Gene3D" id="1.10.287.130">
    <property type="match status" value="1"/>
</dbReference>
<dbReference type="AlphaFoldDB" id="A0A951UMR7"/>
<dbReference type="SMART" id="SM00086">
    <property type="entry name" value="PAC"/>
    <property type="match status" value="1"/>
</dbReference>
<dbReference type="SMART" id="SM00387">
    <property type="entry name" value="HATPase_c"/>
    <property type="match status" value="1"/>
</dbReference>
<dbReference type="PROSITE" id="PS50110">
    <property type="entry name" value="RESPONSE_REGULATORY"/>
    <property type="match status" value="1"/>
</dbReference>
<dbReference type="CDD" id="cd17534">
    <property type="entry name" value="REC_DC-like"/>
    <property type="match status" value="1"/>
</dbReference>
<feature type="domain" description="Response regulatory" evidence="7">
    <location>
        <begin position="15"/>
        <end position="130"/>
    </location>
</feature>
<dbReference type="InterPro" id="IPR036890">
    <property type="entry name" value="HATPase_C_sf"/>
</dbReference>
<feature type="domain" description="PAC" evidence="9">
    <location>
        <begin position="221"/>
        <end position="273"/>
    </location>
</feature>
<dbReference type="Gene3D" id="3.30.565.10">
    <property type="entry name" value="Histidine kinase-like ATPase, C-terminal domain"/>
    <property type="match status" value="1"/>
</dbReference>
<evidence type="ECO:0000259" key="6">
    <source>
        <dbReference type="PROSITE" id="PS50109"/>
    </source>
</evidence>
<reference evidence="10" key="1">
    <citation type="submission" date="2021-05" db="EMBL/GenBank/DDBJ databases">
        <authorList>
            <person name="Pietrasiak N."/>
            <person name="Ward R."/>
            <person name="Stajich J.E."/>
            <person name="Kurbessoian T."/>
        </authorList>
    </citation>
    <scope>NUCLEOTIDE SEQUENCE</scope>
    <source>
        <strain evidence="10">UHER 2000/2452</strain>
    </source>
</reference>
<proteinExistence type="predicted"/>
<dbReference type="InterPro" id="IPR013656">
    <property type="entry name" value="PAS_4"/>
</dbReference>
<evidence type="ECO:0000256" key="1">
    <source>
        <dbReference type="ARBA" id="ARBA00000085"/>
    </source>
</evidence>
<organism evidence="10 11">
    <name type="scientific">Drouetiella hepatica Uher 2000/2452</name>
    <dbReference type="NCBI Taxonomy" id="904376"/>
    <lineage>
        <taxon>Bacteria</taxon>
        <taxon>Bacillati</taxon>
        <taxon>Cyanobacteriota</taxon>
        <taxon>Cyanophyceae</taxon>
        <taxon>Oculatellales</taxon>
        <taxon>Oculatellaceae</taxon>
        <taxon>Drouetiella</taxon>
    </lineage>
</organism>
<evidence type="ECO:0000256" key="3">
    <source>
        <dbReference type="ARBA" id="ARBA00022679"/>
    </source>
</evidence>
<dbReference type="SUPFAM" id="SSF55785">
    <property type="entry name" value="PYP-like sensor domain (PAS domain)"/>
    <property type="match status" value="1"/>
</dbReference>
<evidence type="ECO:0000313" key="11">
    <source>
        <dbReference type="Proteomes" id="UP000757435"/>
    </source>
</evidence>
<dbReference type="PANTHER" id="PTHR43047">
    <property type="entry name" value="TWO-COMPONENT HISTIDINE PROTEIN KINASE"/>
    <property type="match status" value="1"/>
</dbReference>
<feature type="domain" description="PAS" evidence="8">
    <location>
        <begin position="142"/>
        <end position="216"/>
    </location>
</feature>
<dbReference type="Pfam" id="PF08448">
    <property type="entry name" value="PAS_4"/>
    <property type="match status" value="1"/>
</dbReference>
<dbReference type="PROSITE" id="PS50112">
    <property type="entry name" value="PAS"/>
    <property type="match status" value="1"/>
</dbReference>
<dbReference type="PROSITE" id="PS50109">
    <property type="entry name" value="HIS_KIN"/>
    <property type="match status" value="1"/>
</dbReference>
<dbReference type="InterPro" id="IPR000700">
    <property type="entry name" value="PAS-assoc_C"/>
</dbReference>
<dbReference type="SMART" id="SM00091">
    <property type="entry name" value="PAS"/>
    <property type="match status" value="1"/>
</dbReference>
<evidence type="ECO:0000259" key="7">
    <source>
        <dbReference type="PROSITE" id="PS50110"/>
    </source>
</evidence>
<dbReference type="CDD" id="cd00130">
    <property type="entry name" value="PAS"/>
    <property type="match status" value="1"/>
</dbReference>
<dbReference type="PROSITE" id="PS50113">
    <property type="entry name" value="PAC"/>
    <property type="match status" value="1"/>
</dbReference>
<keyword evidence="4" id="KW-0418">Kinase</keyword>
<evidence type="ECO:0000259" key="8">
    <source>
        <dbReference type="PROSITE" id="PS50112"/>
    </source>
</evidence>
<dbReference type="SUPFAM" id="SSF55874">
    <property type="entry name" value="ATPase domain of HSP90 chaperone/DNA topoisomerase II/histidine kinase"/>
    <property type="match status" value="1"/>
</dbReference>
<evidence type="ECO:0000256" key="5">
    <source>
        <dbReference type="PROSITE-ProRule" id="PRU00169"/>
    </source>
</evidence>
<dbReference type="Pfam" id="PF00512">
    <property type="entry name" value="HisKA"/>
    <property type="match status" value="1"/>
</dbReference>
<dbReference type="InterPro" id="IPR005467">
    <property type="entry name" value="His_kinase_dom"/>
</dbReference>